<evidence type="ECO:0000313" key="4">
    <source>
        <dbReference type="EnsemblMetazoa" id="SMAR011476-PA"/>
    </source>
</evidence>
<feature type="compositionally biased region" description="Polar residues" evidence="1">
    <location>
        <begin position="419"/>
        <end position="437"/>
    </location>
</feature>
<dbReference type="InterPro" id="IPR038765">
    <property type="entry name" value="Papain-like_cys_pep_sf"/>
</dbReference>
<dbReference type="EnsemblMetazoa" id="SMAR011476-RA">
    <property type="protein sequence ID" value="SMAR011476-PA"/>
    <property type="gene ID" value="SMAR011476"/>
</dbReference>
<dbReference type="PANTHER" id="PTHR12419">
    <property type="entry name" value="OTU DOMAIN CONTAINING PROTEIN"/>
    <property type="match status" value="1"/>
</dbReference>
<dbReference type="Gene3D" id="2.30.30.140">
    <property type="match status" value="1"/>
</dbReference>
<dbReference type="PROSITE" id="PS50802">
    <property type="entry name" value="OTU"/>
    <property type="match status" value="1"/>
</dbReference>
<dbReference type="HOGENOM" id="CLU_297777_0_0_1"/>
<feature type="domain" description="Tudor" evidence="2">
    <location>
        <begin position="270"/>
        <end position="331"/>
    </location>
</feature>
<dbReference type="InterPro" id="IPR049770">
    <property type="entry name" value="OTU_Tudor"/>
</dbReference>
<feature type="domain" description="OTU" evidence="3">
    <location>
        <begin position="22"/>
        <end position="143"/>
    </location>
</feature>
<dbReference type="SUPFAM" id="SSF54001">
    <property type="entry name" value="Cysteine proteinases"/>
    <property type="match status" value="1"/>
</dbReference>
<dbReference type="InterPro" id="IPR050704">
    <property type="entry name" value="Peptidase_C85-like"/>
</dbReference>
<keyword evidence="5" id="KW-1185">Reference proteome</keyword>
<dbReference type="GO" id="GO:0016579">
    <property type="term" value="P:protein deubiquitination"/>
    <property type="evidence" value="ECO:0007669"/>
    <property type="project" value="TreeGrafter"/>
</dbReference>
<evidence type="ECO:0000313" key="5">
    <source>
        <dbReference type="Proteomes" id="UP000014500"/>
    </source>
</evidence>
<accession>T1JCG5</accession>
<dbReference type="GO" id="GO:0061578">
    <property type="term" value="F:K63-linked deubiquitinase activity"/>
    <property type="evidence" value="ECO:0007669"/>
    <property type="project" value="TreeGrafter"/>
</dbReference>
<evidence type="ECO:0000259" key="2">
    <source>
        <dbReference type="PROSITE" id="PS50304"/>
    </source>
</evidence>
<evidence type="ECO:0008006" key="6">
    <source>
        <dbReference type="Google" id="ProtNLM"/>
    </source>
</evidence>
<evidence type="ECO:0000256" key="1">
    <source>
        <dbReference type="SAM" id="MobiDB-lite"/>
    </source>
</evidence>
<dbReference type="OMA" id="GPEANIS"/>
<dbReference type="PhylomeDB" id="T1JCG5"/>
<reference evidence="5" key="1">
    <citation type="submission" date="2011-05" db="EMBL/GenBank/DDBJ databases">
        <authorList>
            <person name="Richards S.R."/>
            <person name="Qu J."/>
            <person name="Jiang H."/>
            <person name="Jhangiani S.N."/>
            <person name="Agravi P."/>
            <person name="Goodspeed R."/>
            <person name="Gross S."/>
            <person name="Mandapat C."/>
            <person name="Jackson L."/>
            <person name="Mathew T."/>
            <person name="Pu L."/>
            <person name="Thornton R."/>
            <person name="Saada N."/>
            <person name="Wilczek-Boney K.B."/>
            <person name="Lee S."/>
            <person name="Kovar C."/>
            <person name="Wu Y."/>
            <person name="Scherer S.E."/>
            <person name="Worley K.C."/>
            <person name="Muzny D.M."/>
            <person name="Gibbs R."/>
        </authorList>
    </citation>
    <scope>NUCLEOTIDE SEQUENCE</scope>
    <source>
        <strain evidence="5">Brora</strain>
    </source>
</reference>
<dbReference type="InterPro" id="IPR002999">
    <property type="entry name" value="Tudor"/>
</dbReference>
<organism evidence="4 5">
    <name type="scientific">Strigamia maritima</name>
    <name type="common">European centipede</name>
    <name type="synonym">Geophilus maritimus</name>
    <dbReference type="NCBI Taxonomy" id="126957"/>
    <lineage>
        <taxon>Eukaryota</taxon>
        <taxon>Metazoa</taxon>
        <taxon>Ecdysozoa</taxon>
        <taxon>Arthropoda</taxon>
        <taxon>Myriapoda</taxon>
        <taxon>Chilopoda</taxon>
        <taxon>Pleurostigmophora</taxon>
        <taxon>Geophilomorpha</taxon>
        <taxon>Linotaeniidae</taxon>
        <taxon>Strigamia</taxon>
    </lineage>
</organism>
<feature type="region of interest" description="Disordered" evidence="1">
    <location>
        <begin position="840"/>
        <end position="879"/>
    </location>
</feature>
<dbReference type="eggNOG" id="KOG2605">
    <property type="taxonomic scope" value="Eukaryota"/>
</dbReference>
<dbReference type="Gene3D" id="3.90.70.80">
    <property type="match status" value="1"/>
</dbReference>
<dbReference type="CDD" id="cd20380">
    <property type="entry name" value="Tudor_TDRD13-like"/>
    <property type="match status" value="1"/>
</dbReference>
<dbReference type="Proteomes" id="UP000014500">
    <property type="component" value="Unassembled WGS sequence"/>
</dbReference>
<name>T1JCG5_STRMM</name>
<dbReference type="InterPro" id="IPR003323">
    <property type="entry name" value="OTU_dom"/>
</dbReference>
<dbReference type="STRING" id="126957.T1JCG5"/>
<evidence type="ECO:0000259" key="3">
    <source>
        <dbReference type="PROSITE" id="PS50802"/>
    </source>
</evidence>
<proteinExistence type="predicted"/>
<dbReference type="GO" id="GO:0004843">
    <property type="term" value="F:cysteine-type deubiquitinase activity"/>
    <property type="evidence" value="ECO:0007669"/>
    <property type="project" value="TreeGrafter"/>
</dbReference>
<sequence length="1011" mass="114224">MARVKLQRKSESADEWLDSQGYYRKPIAKDGSCLFRAVSEQVFDTQVHHFNVRVTTVEFMDRHRELFEDSIDGYFDNYLCCLRNPKEWGGRLEMNAMSLMYRKEFLMFKDEDKQLCQITNNNFEDKIRLYCTDSKHYDSVYPKSYLESAAFCQSIVYDLLYKNVFNLGPEVDYAVEKMLHDKEYAKQRKDSSASYDGIFDKSSSPSPDFLLEQPELEIDDVEEGGDGSEIRRALARGYPPFPYKVAKALDPDIYRNVELDVWNEQKKKLLYEPGAKCLVRNEKDKNEMYNAHVQEIDTDNKTVTVYIEELGEKQTVGIDALEPLPTSPQKTQHWNCPVKPFKSACGYYQKGVKSPVPEYDQSKSKKKTKKKLIDLASFTVPSAFAPRSQYEAPAGTFSRGRASPPVLAANRSPSPRLKWSQSGQQNQATFNRYRPKNNNVGARHTAQGTVNNQLPPFPDAENGHKKQPDKEIFEFQDNQELGAYPALPKPQVPNQGNSAHNGNWCRNNEHTNGNGRTHQANIQTTIDQQMQKDVCINSVPHTSTPPIPISTSYCSNPNVSKMSCNVHNTVLSPNSPPFETSPISLSHSPPMLSQELNQQMNCSMAMQPQMLNQQTPPPPTYGYLQYPQMYTGTVMPYTDVPSQTINFNVTRSQDLNGSDLPLNDLPTLRFFFNLGHDYFRMSSIYSPVQQQQPYTVWNYGTPITYSSVSSFTPPPMIGSETSEPPEEPSNGNGQCSRTGERGVDQHQLDAFEDIYENSTPSYDLIADYTSMYIASNLVADFKNNLVVEQPKQNVFSVVPQDHMMYSAFSGNYGSGFDMPMPPVPSSAPWGCGPHEPEIHAPQSTRRAPFHPNFHPQRGTNLPPRFQRRNSNGNNAQHKDKYRYEGQPLRHVGNARNENLSSEESVPNYSNNCLDFSVNENDNDDGLFVNVGDINTVSLNQSSPLLANITLPSNPPASSLGYYQQASSPTSTPAMLATPPPTMYYSQPHYVYHQPPPQTIPQQMSFMPAAVQ</sequence>
<dbReference type="EMBL" id="JH432064">
    <property type="status" value="NOT_ANNOTATED_CDS"/>
    <property type="molecule type" value="Genomic_DNA"/>
</dbReference>
<protein>
    <recommendedName>
        <fullName evidence="6">OTU domain-containing protein</fullName>
    </recommendedName>
</protein>
<dbReference type="PROSITE" id="PS50304">
    <property type="entry name" value="TUDOR"/>
    <property type="match status" value="1"/>
</dbReference>
<dbReference type="SUPFAM" id="SSF63748">
    <property type="entry name" value="Tudor/PWWP/MBT"/>
    <property type="match status" value="1"/>
</dbReference>
<feature type="region of interest" description="Disordered" evidence="1">
    <location>
        <begin position="712"/>
        <end position="743"/>
    </location>
</feature>
<dbReference type="Pfam" id="PF02338">
    <property type="entry name" value="OTU"/>
    <property type="match status" value="1"/>
</dbReference>
<dbReference type="PANTHER" id="PTHR12419:SF115">
    <property type="entry name" value="PROTEIN OVARIAN TUMOR LOCUS-RELATED"/>
    <property type="match status" value="1"/>
</dbReference>
<feature type="region of interest" description="Disordered" evidence="1">
    <location>
        <begin position="394"/>
        <end position="437"/>
    </location>
</feature>
<dbReference type="AlphaFoldDB" id="T1JCG5"/>
<reference evidence="4" key="2">
    <citation type="submission" date="2015-02" db="UniProtKB">
        <authorList>
            <consortium name="EnsemblMetazoa"/>
        </authorList>
    </citation>
    <scope>IDENTIFICATION</scope>
</reference>